<comment type="similarity">
    <text evidence="2 3">Belongs to the pseudouridine synthase RluA family.</text>
</comment>
<dbReference type="NCBIfam" id="TIGR00005">
    <property type="entry name" value="rluA_subfam"/>
    <property type="match status" value="1"/>
</dbReference>
<comment type="caution">
    <text evidence="5">The sequence shown here is derived from an EMBL/GenBank/DDBJ whole genome shotgun (WGS) entry which is preliminary data.</text>
</comment>
<dbReference type="Pfam" id="PF00849">
    <property type="entry name" value="PseudoU_synth_2"/>
    <property type="match status" value="1"/>
</dbReference>
<sequence>MQFSWYVPKDFPSQSLETFLHQQGVSKTLLTKAKFHGGATYVNHHVRNSNYPIHPGDQITVALAPERDAEHIQPVFKAMPIVFEDKHFLIVNKPAGLPSIPSTRYRHDSVANRVKGHLMAINHESRAVHVITRLDQDTSGLMLFAKHSFAHALMAKQLHSKALAKTYVAIAKGQFTAQAGLIDQPIARVAADSMQRVVRADGKASQTQYWCLQQFPKGAFVRLLLLTGRTHQIRVHLDWLGHPLFGDQLYGPKDQLMTRQALHCAQLRFVHPFTGEIVACSAPLPQDMGQLLTTLTKA</sequence>
<dbReference type="GO" id="GO:0016853">
    <property type="term" value="F:isomerase activity"/>
    <property type="evidence" value="ECO:0007669"/>
    <property type="project" value="UniProtKB-KW"/>
</dbReference>
<reference evidence="6" key="1">
    <citation type="journal article" date="2019" name="Int. J. Syst. Evol. Microbiol.">
        <title>The Global Catalogue of Microorganisms (GCM) 10K type strain sequencing project: providing services to taxonomists for standard genome sequencing and annotation.</title>
        <authorList>
            <consortium name="The Broad Institute Genomics Platform"/>
            <consortium name="The Broad Institute Genome Sequencing Center for Infectious Disease"/>
            <person name="Wu L."/>
            <person name="Ma J."/>
        </authorList>
    </citation>
    <scope>NUCLEOTIDE SEQUENCE [LARGE SCALE GENOMIC DNA]</scope>
    <source>
        <strain evidence="6">CCM 8896</strain>
    </source>
</reference>
<dbReference type="PROSITE" id="PS01129">
    <property type="entry name" value="PSI_RLU"/>
    <property type="match status" value="1"/>
</dbReference>
<protein>
    <recommendedName>
        <fullName evidence="3">Pseudouridine synthase</fullName>
        <ecNumber evidence="3">5.4.99.-</ecNumber>
    </recommendedName>
</protein>
<evidence type="ECO:0000256" key="1">
    <source>
        <dbReference type="ARBA" id="ARBA00000073"/>
    </source>
</evidence>
<feature type="domain" description="Pseudouridine synthase RsuA/RluA-like" evidence="4">
    <location>
        <begin position="87"/>
        <end position="237"/>
    </location>
</feature>
<evidence type="ECO:0000313" key="5">
    <source>
        <dbReference type="EMBL" id="MFD1672470.1"/>
    </source>
</evidence>
<dbReference type="SUPFAM" id="SSF55120">
    <property type="entry name" value="Pseudouridine synthase"/>
    <property type="match status" value="1"/>
</dbReference>
<evidence type="ECO:0000256" key="3">
    <source>
        <dbReference type="RuleBase" id="RU362028"/>
    </source>
</evidence>
<dbReference type="PANTHER" id="PTHR21600">
    <property type="entry name" value="MITOCHONDRIAL RNA PSEUDOURIDINE SYNTHASE"/>
    <property type="match status" value="1"/>
</dbReference>
<dbReference type="CDD" id="cd02869">
    <property type="entry name" value="PseudoU_synth_RluA_like"/>
    <property type="match status" value="1"/>
</dbReference>
<accession>A0ABW4JAL8</accession>
<dbReference type="EC" id="5.4.99.-" evidence="3"/>
<keyword evidence="6" id="KW-1185">Reference proteome</keyword>
<dbReference type="InterPro" id="IPR050188">
    <property type="entry name" value="RluA_PseudoU_synthase"/>
</dbReference>
<comment type="catalytic activity">
    <reaction evidence="1 3">
        <text>a uridine in RNA = a pseudouridine in RNA</text>
        <dbReference type="Rhea" id="RHEA:48348"/>
        <dbReference type="Rhea" id="RHEA-COMP:12068"/>
        <dbReference type="Rhea" id="RHEA-COMP:12069"/>
        <dbReference type="ChEBI" id="CHEBI:65314"/>
        <dbReference type="ChEBI" id="CHEBI:65315"/>
    </reaction>
</comment>
<dbReference type="InterPro" id="IPR006225">
    <property type="entry name" value="PsdUridine_synth_RluC/D"/>
</dbReference>
<dbReference type="EMBL" id="JBHTOP010000026">
    <property type="protein sequence ID" value="MFD1672470.1"/>
    <property type="molecule type" value="Genomic_DNA"/>
</dbReference>
<evidence type="ECO:0000256" key="2">
    <source>
        <dbReference type="ARBA" id="ARBA00010876"/>
    </source>
</evidence>
<dbReference type="InterPro" id="IPR006224">
    <property type="entry name" value="PsdUridine_synth_RluA-like_CS"/>
</dbReference>
<gene>
    <name evidence="5" type="ORF">ACFQ5M_10195</name>
</gene>
<dbReference type="InterPro" id="IPR020103">
    <property type="entry name" value="PsdUridine_synth_cat_dom_sf"/>
</dbReference>
<proteinExistence type="inferred from homology"/>
<name>A0ABW4JAL8_9LACO</name>
<dbReference type="PANTHER" id="PTHR21600:SF35">
    <property type="entry name" value="PSEUDOURIDINE SYNTHASE"/>
    <property type="match status" value="1"/>
</dbReference>
<organism evidence="5 6">
    <name type="scientific">Agrilactobacillus yilanensis</name>
    <dbReference type="NCBI Taxonomy" id="2485997"/>
    <lineage>
        <taxon>Bacteria</taxon>
        <taxon>Bacillati</taxon>
        <taxon>Bacillota</taxon>
        <taxon>Bacilli</taxon>
        <taxon>Lactobacillales</taxon>
        <taxon>Lactobacillaceae</taxon>
        <taxon>Agrilactobacillus</taxon>
    </lineage>
</organism>
<keyword evidence="3 5" id="KW-0413">Isomerase</keyword>
<evidence type="ECO:0000313" key="6">
    <source>
        <dbReference type="Proteomes" id="UP001597267"/>
    </source>
</evidence>
<dbReference type="Gene3D" id="3.30.2350.10">
    <property type="entry name" value="Pseudouridine synthase"/>
    <property type="match status" value="1"/>
</dbReference>
<comment type="function">
    <text evidence="3">Responsible for synthesis of pseudouridine from uracil.</text>
</comment>
<evidence type="ECO:0000259" key="4">
    <source>
        <dbReference type="Pfam" id="PF00849"/>
    </source>
</evidence>
<dbReference type="Proteomes" id="UP001597267">
    <property type="component" value="Unassembled WGS sequence"/>
</dbReference>
<dbReference type="RefSeq" id="WP_125712097.1">
    <property type="nucleotide sequence ID" value="NZ_JBHTOP010000026.1"/>
</dbReference>
<dbReference type="InterPro" id="IPR006145">
    <property type="entry name" value="PsdUridine_synth_RsuA/RluA"/>
</dbReference>